<keyword evidence="1" id="KW-1133">Transmembrane helix</keyword>
<proteinExistence type="predicted"/>
<dbReference type="EMBL" id="JACMSC010000004">
    <property type="protein sequence ID" value="KAG6525065.1"/>
    <property type="molecule type" value="Genomic_DNA"/>
</dbReference>
<organism evidence="2 3">
    <name type="scientific">Zingiber officinale</name>
    <name type="common">Ginger</name>
    <name type="synonym">Amomum zingiber</name>
    <dbReference type="NCBI Taxonomy" id="94328"/>
    <lineage>
        <taxon>Eukaryota</taxon>
        <taxon>Viridiplantae</taxon>
        <taxon>Streptophyta</taxon>
        <taxon>Embryophyta</taxon>
        <taxon>Tracheophyta</taxon>
        <taxon>Spermatophyta</taxon>
        <taxon>Magnoliopsida</taxon>
        <taxon>Liliopsida</taxon>
        <taxon>Zingiberales</taxon>
        <taxon>Zingiberaceae</taxon>
        <taxon>Zingiber</taxon>
    </lineage>
</organism>
<evidence type="ECO:0000256" key="1">
    <source>
        <dbReference type="SAM" id="Phobius"/>
    </source>
</evidence>
<dbReference type="PANTHER" id="PTHR33133">
    <property type="entry name" value="OS08G0107100 PROTEIN-RELATED"/>
    <property type="match status" value="1"/>
</dbReference>
<feature type="transmembrane region" description="Helical" evidence="1">
    <location>
        <begin position="162"/>
        <end position="188"/>
    </location>
</feature>
<name>A0A8J5HGF9_ZINOF</name>
<evidence type="ECO:0000313" key="2">
    <source>
        <dbReference type="EMBL" id="KAG6525065.1"/>
    </source>
</evidence>
<feature type="transmembrane region" description="Helical" evidence="1">
    <location>
        <begin position="252"/>
        <end position="282"/>
    </location>
</feature>
<protein>
    <submittedName>
        <fullName evidence="2">Uncharacterized protein</fullName>
    </submittedName>
</protein>
<dbReference type="Proteomes" id="UP000734854">
    <property type="component" value="Unassembled WGS sequence"/>
</dbReference>
<feature type="transmembrane region" description="Helical" evidence="1">
    <location>
        <begin position="209"/>
        <end position="232"/>
    </location>
</feature>
<comment type="caution">
    <text evidence="2">The sequence shown here is derived from an EMBL/GenBank/DDBJ whole genome shotgun (WGS) entry which is preliminary data.</text>
</comment>
<gene>
    <name evidence="2" type="ORF">ZIOFF_015017</name>
</gene>
<accession>A0A8J5HGF9</accession>
<feature type="transmembrane region" description="Helical" evidence="1">
    <location>
        <begin position="336"/>
        <end position="357"/>
    </location>
</feature>
<feature type="transmembrane region" description="Helical" evidence="1">
    <location>
        <begin position="303"/>
        <end position="324"/>
    </location>
</feature>
<dbReference type="PANTHER" id="PTHR33133:SF3">
    <property type="entry name" value="TRANSMEMBRANE PROTEIN"/>
    <property type="match status" value="1"/>
</dbReference>
<sequence length="396" mass="42353">MLAASRGGLRSASRGGLLVASRGGLLMASRGGLLADPRRVLLAAGHFKRLLGLVAGVACGLLSASRRGCSRLCRLPQECISWIVRSSINVFFDNYHHFTSIAALLVFPASVASLIVSQVLVPSSEPLVRAISLRLSALFRAARFPSSSPLFAILNVKLSQTVFSFVSTLPFTVTFLIAGKASVIHVVFGGRSRSRRSVSVSLSLFRSVLLTYLFNSFLMLSVNAAVFAFLFVVFNAAELLGLSDSGGASLPLISAAGAVLYSVVIANATVVCGLALVVSAVTNRGGDVPVLEAWRLVRRRASTALAVALPANLCLAAVEALFRHRVVRRYDVAGELSWALLYEAVSVAYLYALLLVLEVIINCKFYEACTTMAIDDEHDEHKEELEAEEKAAGLHI</sequence>
<keyword evidence="1" id="KW-0812">Transmembrane</keyword>
<keyword evidence="1" id="KW-0472">Membrane</keyword>
<evidence type="ECO:0000313" key="3">
    <source>
        <dbReference type="Proteomes" id="UP000734854"/>
    </source>
</evidence>
<dbReference type="AlphaFoldDB" id="A0A8J5HGF9"/>
<keyword evidence="3" id="KW-1185">Reference proteome</keyword>
<feature type="transmembrane region" description="Helical" evidence="1">
    <location>
        <begin position="95"/>
        <end position="116"/>
    </location>
</feature>
<reference evidence="2 3" key="1">
    <citation type="submission" date="2020-08" db="EMBL/GenBank/DDBJ databases">
        <title>Plant Genome Project.</title>
        <authorList>
            <person name="Zhang R.-G."/>
        </authorList>
    </citation>
    <scope>NUCLEOTIDE SEQUENCE [LARGE SCALE GENOMIC DNA]</scope>
    <source>
        <tissue evidence="2">Rhizome</tissue>
    </source>
</reference>